<dbReference type="EMBL" id="UPHM01000090">
    <property type="protein sequence ID" value="VAZ95948.1"/>
    <property type="molecule type" value="Genomic_DNA"/>
</dbReference>
<dbReference type="OrthoDB" id="4739273at2"/>
<evidence type="ECO:0000313" key="6">
    <source>
        <dbReference type="Proteomes" id="UP000279331"/>
    </source>
</evidence>
<evidence type="ECO:0000313" key="3">
    <source>
        <dbReference type="EMBL" id="VAZ95948.1"/>
    </source>
</evidence>
<dbReference type="EMBL" id="UPHL01000094">
    <property type="protein sequence ID" value="VAZ84553.1"/>
    <property type="molecule type" value="Genomic_DNA"/>
</dbReference>
<protein>
    <submittedName>
        <fullName evidence="1">Uncharacterized protein</fullName>
    </submittedName>
</protein>
<dbReference type="Proteomes" id="UP000271464">
    <property type="component" value="Unassembled WGS sequence"/>
</dbReference>
<sequence>MTSMLMPGHAEIYNALPNVEDADKERQSRTEFDNFLDDFAEILVEAELYKVGLDEIAGPLLLHSHFAVSGDTAIVERPAVLDDGRPALVARPEAVTPEAVAVRWKWQPETAQFHPLEYCTDPVAVSSAEKLSQNPGFLSAVGQLLESYDLHDVIGLTVLPRSLEVKEAGLVYFERSADDLSVTTVEASSLPGIITAWAATITNEGVRIRPQTRCDLTTRFCGSCKCLRTTCVSDPD</sequence>
<reference evidence="5 6" key="2">
    <citation type="submission" date="2018-09" db="EMBL/GenBank/DDBJ databases">
        <authorList>
            <person name="Tagini F."/>
        </authorList>
    </citation>
    <scope>NUCLEOTIDE SEQUENCE [LARGE SCALE GENOMIC DNA]</scope>
    <source>
        <strain evidence="3 5">MK4</strain>
        <strain evidence="2 6">MK42</strain>
    </source>
</reference>
<dbReference type="GeneID" id="66596412"/>
<dbReference type="EMBL" id="MWQA01000001">
    <property type="protein sequence ID" value="ORC05895.1"/>
    <property type="molecule type" value="Genomic_DNA"/>
</dbReference>
<proteinExistence type="predicted"/>
<evidence type="ECO:0000313" key="2">
    <source>
        <dbReference type="EMBL" id="VAZ84553.1"/>
    </source>
</evidence>
<keyword evidence="5" id="KW-1185">Reference proteome</keyword>
<comment type="caution">
    <text evidence="1">The sequence shown here is derived from an EMBL/GenBank/DDBJ whole genome shotgun (WGS) entry which is preliminary data.</text>
</comment>
<dbReference type="Proteomes" id="UP000192335">
    <property type="component" value="Unassembled WGS sequence"/>
</dbReference>
<dbReference type="RefSeq" id="WP_075548021.1">
    <property type="nucleotide sequence ID" value="NZ_CADEAW010000078.1"/>
</dbReference>
<organism evidence="1 4">
    <name type="scientific">Mycobacterium persicum</name>
    <dbReference type="NCBI Taxonomy" id="1487726"/>
    <lineage>
        <taxon>Bacteria</taxon>
        <taxon>Bacillati</taxon>
        <taxon>Actinomycetota</taxon>
        <taxon>Actinomycetes</taxon>
        <taxon>Mycobacteriales</taxon>
        <taxon>Mycobacteriaceae</taxon>
        <taxon>Mycobacterium</taxon>
    </lineage>
</organism>
<name>A0A1X0L4J0_9MYCO</name>
<evidence type="ECO:0000313" key="5">
    <source>
        <dbReference type="Proteomes" id="UP000271464"/>
    </source>
</evidence>
<gene>
    <name evidence="1" type="ORF">B4U45_03750</name>
    <name evidence="2" type="ORF">LAUMK42_03376</name>
    <name evidence="3" type="ORF">LAUMK4_03326</name>
</gene>
<evidence type="ECO:0000313" key="4">
    <source>
        <dbReference type="Proteomes" id="UP000192335"/>
    </source>
</evidence>
<dbReference type="AlphaFoldDB" id="A0A1X0L4J0"/>
<accession>A0A1X0L4J0</accession>
<dbReference type="Proteomes" id="UP000279331">
    <property type="component" value="Unassembled WGS sequence"/>
</dbReference>
<evidence type="ECO:0000313" key="1">
    <source>
        <dbReference type="EMBL" id="ORC05895.1"/>
    </source>
</evidence>
<reference evidence="1 4" key="1">
    <citation type="submission" date="2017-02" db="EMBL/GenBank/DDBJ databases">
        <title>Mycobacterium kansasii genomes.</title>
        <authorList>
            <person name="Borowka P."/>
            <person name="Strapagiel D."/>
            <person name="Marciniak B."/>
            <person name="Lach J."/>
            <person name="Bakula Z."/>
            <person name="Van Ingen J."/>
            <person name="Safianowska A."/>
            <person name="Brzostek A."/>
            <person name="Dziadek J."/>
            <person name="Jagielski T."/>
        </authorList>
    </citation>
    <scope>NUCLEOTIDE SEQUENCE [LARGE SCALE GENOMIC DNA]</scope>
    <source>
        <strain evidence="1 4">12MK</strain>
    </source>
</reference>